<dbReference type="Gramene" id="Zm00001eb279140_T001">
    <property type="protein sequence ID" value="Zm00001eb279140_P001"/>
    <property type="gene ID" value="Zm00001eb279140"/>
</dbReference>
<organism evidence="2 3">
    <name type="scientific">Zea mays</name>
    <name type="common">Maize</name>
    <dbReference type="NCBI Taxonomy" id="4577"/>
    <lineage>
        <taxon>Eukaryota</taxon>
        <taxon>Viridiplantae</taxon>
        <taxon>Streptophyta</taxon>
        <taxon>Embryophyta</taxon>
        <taxon>Tracheophyta</taxon>
        <taxon>Spermatophyta</taxon>
        <taxon>Magnoliopsida</taxon>
        <taxon>Liliopsida</taxon>
        <taxon>Poales</taxon>
        <taxon>Poaceae</taxon>
        <taxon>PACMAD clade</taxon>
        <taxon>Panicoideae</taxon>
        <taxon>Andropogonodae</taxon>
        <taxon>Andropogoneae</taxon>
        <taxon>Tripsacinae</taxon>
        <taxon>Zea</taxon>
    </lineage>
</organism>
<protein>
    <submittedName>
        <fullName evidence="2">Uncharacterized protein</fullName>
    </submittedName>
</protein>
<dbReference type="FunCoup" id="A0A804PX18">
    <property type="interactions" value="11"/>
</dbReference>
<evidence type="ECO:0000313" key="3">
    <source>
        <dbReference type="Proteomes" id="UP000007305"/>
    </source>
</evidence>
<sequence length="520" mass="58943">MNKFEPPAHVFAVLDVRHQLPRVGAVLGPAVVERRPVHARLHGLGPAARRVRRGVVLRPEHDPRREPAEAVPDVAERRPAAGDDLVGHAQQVHLRHRLHVVRRVAGELVLLVARLVHAHDLSGGRRRLPVLPPYLLVVPRAEAGHQDGLGPRAAARRRLLRHRHVGEQVFLRSAGEDLVQDVLERGVSVEHPHLDAQPFVRAPQVRPVEPRHQPPNLVRRVEQVVRQEVEHRVLPREHPVELVLVRRVQEQRRHEVPVRPHHQPRRAPEELPLAVVAEEELVVVRARVVEVHEHVPEPGRRRRRRAVVLLHQVPVALPHVARQVLEVADREPRRQQPRRPRERLAEDVAQRRLAAEEQDAVGEHGVEERRRHGQDPVPEPPVRHQHQVPAGAAGVVVVVAAIAVRRRSEPRRRGPVRLGARAAPALQRLVLAQPPDEVRGRRPRQVLAVERGLVAAEARPLVEPRHEQAADKLLCIRCCTRERRKKPEPIGKNFRSRLGLLPIEIVPKHATRKIPHDGRG</sequence>
<evidence type="ECO:0000256" key="1">
    <source>
        <dbReference type="SAM" id="MobiDB-lite"/>
    </source>
</evidence>
<dbReference type="EnsemblPlants" id="Zm00001eb279140_T001">
    <property type="protein sequence ID" value="Zm00001eb279140_P001"/>
    <property type="gene ID" value="Zm00001eb279140"/>
</dbReference>
<keyword evidence="3" id="KW-1185">Reference proteome</keyword>
<reference evidence="3" key="1">
    <citation type="journal article" date="2009" name="Science">
        <title>The B73 maize genome: complexity, diversity, and dynamics.</title>
        <authorList>
            <person name="Schnable P.S."/>
            <person name="Ware D."/>
            <person name="Fulton R.S."/>
            <person name="Stein J.C."/>
            <person name="Wei F."/>
            <person name="Pasternak S."/>
            <person name="Liang C."/>
            <person name="Zhang J."/>
            <person name="Fulton L."/>
            <person name="Graves T.A."/>
            <person name="Minx P."/>
            <person name="Reily A.D."/>
            <person name="Courtney L."/>
            <person name="Kruchowski S.S."/>
            <person name="Tomlinson C."/>
            <person name="Strong C."/>
            <person name="Delehaunty K."/>
            <person name="Fronick C."/>
            <person name="Courtney B."/>
            <person name="Rock S.M."/>
            <person name="Belter E."/>
            <person name="Du F."/>
            <person name="Kim K."/>
            <person name="Abbott R.M."/>
            <person name="Cotton M."/>
            <person name="Levy A."/>
            <person name="Marchetto P."/>
            <person name="Ochoa K."/>
            <person name="Jackson S.M."/>
            <person name="Gillam B."/>
            <person name="Chen W."/>
            <person name="Yan L."/>
            <person name="Higginbotham J."/>
            <person name="Cardenas M."/>
            <person name="Waligorski J."/>
            <person name="Applebaum E."/>
            <person name="Phelps L."/>
            <person name="Falcone J."/>
            <person name="Kanchi K."/>
            <person name="Thane T."/>
            <person name="Scimone A."/>
            <person name="Thane N."/>
            <person name="Henke J."/>
            <person name="Wang T."/>
            <person name="Ruppert J."/>
            <person name="Shah N."/>
            <person name="Rotter K."/>
            <person name="Hodges J."/>
            <person name="Ingenthron E."/>
            <person name="Cordes M."/>
            <person name="Kohlberg S."/>
            <person name="Sgro J."/>
            <person name="Delgado B."/>
            <person name="Mead K."/>
            <person name="Chinwalla A."/>
            <person name="Leonard S."/>
            <person name="Crouse K."/>
            <person name="Collura K."/>
            <person name="Kudrna D."/>
            <person name="Currie J."/>
            <person name="He R."/>
            <person name="Angelova A."/>
            <person name="Rajasekar S."/>
            <person name="Mueller T."/>
            <person name="Lomeli R."/>
            <person name="Scara G."/>
            <person name="Ko A."/>
            <person name="Delaney K."/>
            <person name="Wissotski M."/>
            <person name="Lopez G."/>
            <person name="Campos D."/>
            <person name="Braidotti M."/>
            <person name="Ashley E."/>
            <person name="Golser W."/>
            <person name="Kim H."/>
            <person name="Lee S."/>
            <person name="Lin J."/>
            <person name="Dujmic Z."/>
            <person name="Kim W."/>
            <person name="Talag J."/>
            <person name="Zuccolo A."/>
            <person name="Fan C."/>
            <person name="Sebastian A."/>
            <person name="Kramer M."/>
            <person name="Spiegel L."/>
            <person name="Nascimento L."/>
            <person name="Zutavern T."/>
            <person name="Miller B."/>
            <person name="Ambroise C."/>
            <person name="Muller S."/>
            <person name="Spooner W."/>
            <person name="Narechania A."/>
            <person name="Ren L."/>
            <person name="Wei S."/>
            <person name="Kumari S."/>
            <person name="Faga B."/>
            <person name="Levy M.J."/>
            <person name="McMahan L."/>
            <person name="Van Buren P."/>
            <person name="Vaughn M.W."/>
            <person name="Ying K."/>
            <person name="Yeh C.-T."/>
            <person name="Emrich S.J."/>
            <person name="Jia Y."/>
            <person name="Kalyanaraman A."/>
            <person name="Hsia A.-P."/>
            <person name="Barbazuk W.B."/>
            <person name="Baucom R.S."/>
            <person name="Brutnell T.P."/>
            <person name="Carpita N.C."/>
            <person name="Chaparro C."/>
            <person name="Chia J.-M."/>
            <person name="Deragon J.-M."/>
            <person name="Estill J.C."/>
            <person name="Fu Y."/>
            <person name="Jeddeloh J.A."/>
            <person name="Han Y."/>
            <person name="Lee H."/>
            <person name="Li P."/>
            <person name="Lisch D.R."/>
            <person name="Liu S."/>
            <person name="Liu Z."/>
            <person name="Nagel D.H."/>
            <person name="McCann M.C."/>
            <person name="SanMiguel P."/>
            <person name="Myers A.M."/>
            <person name="Nettleton D."/>
            <person name="Nguyen J."/>
            <person name="Penning B.W."/>
            <person name="Ponnala L."/>
            <person name="Schneider K.L."/>
            <person name="Schwartz D.C."/>
            <person name="Sharma A."/>
            <person name="Soderlund C."/>
            <person name="Springer N.M."/>
            <person name="Sun Q."/>
            <person name="Wang H."/>
            <person name="Waterman M."/>
            <person name="Westerman R."/>
            <person name="Wolfgruber T.K."/>
            <person name="Yang L."/>
            <person name="Yu Y."/>
            <person name="Zhang L."/>
            <person name="Zhou S."/>
            <person name="Zhu Q."/>
            <person name="Bennetzen J.L."/>
            <person name="Dawe R.K."/>
            <person name="Jiang J."/>
            <person name="Jiang N."/>
            <person name="Presting G.G."/>
            <person name="Wessler S.R."/>
            <person name="Aluru S."/>
            <person name="Martienssen R.A."/>
            <person name="Clifton S.W."/>
            <person name="McCombie W.R."/>
            <person name="Wing R.A."/>
            <person name="Wilson R.K."/>
        </authorList>
    </citation>
    <scope>NUCLEOTIDE SEQUENCE [LARGE SCALE GENOMIC DNA]</scope>
    <source>
        <strain evidence="3">cv. B73</strain>
    </source>
</reference>
<name>A0A804PX18_MAIZE</name>
<evidence type="ECO:0000313" key="2">
    <source>
        <dbReference type="EnsemblPlants" id="Zm00001eb279140_P001"/>
    </source>
</evidence>
<feature type="compositionally biased region" description="Basic and acidic residues" evidence="1">
    <location>
        <begin position="342"/>
        <end position="374"/>
    </location>
</feature>
<dbReference type="InParanoid" id="A0A804PX18"/>
<dbReference type="Proteomes" id="UP000007305">
    <property type="component" value="Chromosome 6"/>
</dbReference>
<feature type="region of interest" description="Disordered" evidence="1">
    <location>
        <begin position="328"/>
        <end position="387"/>
    </location>
</feature>
<proteinExistence type="predicted"/>
<dbReference type="AlphaFoldDB" id="A0A804PX18"/>
<reference evidence="2" key="2">
    <citation type="submission" date="2019-07" db="EMBL/GenBank/DDBJ databases">
        <authorList>
            <person name="Seetharam A."/>
            <person name="Woodhouse M."/>
            <person name="Cannon E."/>
        </authorList>
    </citation>
    <scope>NUCLEOTIDE SEQUENCE [LARGE SCALE GENOMIC DNA]</scope>
    <source>
        <strain evidence="2">cv. B73</strain>
    </source>
</reference>
<accession>A0A804PX18</accession>
<reference evidence="2" key="3">
    <citation type="submission" date="2021-05" db="UniProtKB">
        <authorList>
            <consortium name="EnsemblPlants"/>
        </authorList>
    </citation>
    <scope>IDENTIFICATION</scope>
    <source>
        <strain evidence="2">cv. B73</strain>
    </source>
</reference>